<feature type="domain" description="TCTP" evidence="5">
    <location>
        <begin position="93"/>
        <end position="141"/>
    </location>
</feature>
<evidence type="ECO:0000259" key="5">
    <source>
        <dbReference type="PROSITE" id="PS51797"/>
    </source>
</evidence>
<dbReference type="Gene3D" id="2.170.150.10">
    <property type="entry name" value="Metal Binding Protein, Guanine Nucleotide Exchange Factor, Chain A"/>
    <property type="match status" value="1"/>
</dbReference>
<dbReference type="InterPro" id="IPR034737">
    <property type="entry name" value="TCTP"/>
</dbReference>
<proteinExistence type="inferred from homology"/>
<dbReference type="PROSITE" id="PS01003">
    <property type="entry name" value="TCTP_2"/>
    <property type="match status" value="1"/>
</dbReference>
<dbReference type="GeneTree" id="ENSGT00390000006051"/>
<reference evidence="6" key="3">
    <citation type="submission" date="2025-09" db="UniProtKB">
        <authorList>
            <consortium name="Ensembl"/>
        </authorList>
    </citation>
    <scope>IDENTIFICATION</scope>
</reference>
<dbReference type="GO" id="GO:0005737">
    <property type="term" value="C:cytoplasm"/>
    <property type="evidence" value="ECO:0007669"/>
    <property type="project" value="TreeGrafter"/>
</dbReference>
<comment type="function">
    <text evidence="2">Involved in calcium binding and microtubule stabilization. Acts as a negative regulator of TSC22D1-mediated apoptosis, via interaction with and destabilization of TSC22D1 protein.</text>
</comment>
<evidence type="ECO:0000313" key="7">
    <source>
        <dbReference type="Proteomes" id="UP000694547"/>
    </source>
</evidence>
<comment type="subunit">
    <text evidence="3">Homodimer. Interacts with STEAP3. Interacts with TSC22D1; interaction results in the destabilization of TSC22D1 protein.</text>
</comment>
<dbReference type="InterPro" id="IPR018105">
    <property type="entry name" value="Translational_control_tumour_p"/>
</dbReference>
<reference evidence="6" key="2">
    <citation type="submission" date="2025-08" db="UniProtKB">
        <authorList>
            <consortium name="Ensembl"/>
        </authorList>
    </citation>
    <scope>IDENTIFICATION</scope>
</reference>
<dbReference type="InterPro" id="IPR011057">
    <property type="entry name" value="Mss4-like_sf"/>
</dbReference>
<dbReference type="InterPro" id="IPR011323">
    <property type="entry name" value="Mss4/transl-control_tumour"/>
</dbReference>
<dbReference type="Pfam" id="PF00838">
    <property type="entry name" value="TCTP"/>
    <property type="match status" value="1"/>
</dbReference>
<evidence type="ECO:0000313" key="6">
    <source>
        <dbReference type="Ensembl" id="ENSPEMP00000030900.1"/>
    </source>
</evidence>
<organism evidence="6 7">
    <name type="scientific">Peromyscus maniculatus bairdii</name>
    <name type="common">Prairie deer mouse</name>
    <dbReference type="NCBI Taxonomy" id="230844"/>
    <lineage>
        <taxon>Eukaryota</taxon>
        <taxon>Metazoa</taxon>
        <taxon>Chordata</taxon>
        <taxon>Craniata</taxon>
        <taxon>Vertebrata</taxon>
        <taxon>Euteleostomi</taxon>
        <taxon>Mammalia</taxon>
        <taxon>Eutheria</taxon>
        <taxon>Euarchontoglires</taxon>
        <taxon>Glires</taxon>
        <taxon>Rodentia</taxon>
        <taxon>Myomorpha</taxon>
        <taxon>Muroidea</taxon>
        <taxon>Cricetidae</taxon>
        <taxon>Neotominae</taxon>
        <taxon>Peromyscus</taxon>
    </lineage>
</organism>
<keyword evidence="7" id="KW-1185">Reference proteome</keyword>
<evidence type="ECO:0000256" key="4">
    <source>
        <dbReference type="PROSITE-ProRule" id="PRU01133"/>
    </source>
</evidence>
<evidence type="ECO:0000256" key="1">
    <source>
        <dbReference type="ARBA" id="ARBA00040832"/>
    </source>
</evidence>
<evidence type="ECO:0000256" key="3">
    <source>
        <dbReference type="ARBA" id="ARBA00047116"/>
    </source>
</evidence>
<dbReference type="AlphaFoldDB" id="A0A8C8UGA2"/>
<name>A0A8C8UGA2_PERMB</name>
<dbReference type="SUPFAM" id="SSF51316">
    <property type="entry name" value="Mss4-like"/>
    <property type="match status" value="1"/>
</dbReference>
<evidence type="ECO:0000256" key="2">
    <source>
        <dbReference type="ARBA" id="ARBA00046053"/>
    </source>
</evidence>
<dbReference type="Ensembl" id="ENSPEMT00000039925.1">
    <property type="protein sequence ID" value="ENSPEMP00000030900.1"/>
    <property type="gene ID" value="ENSPEMG00000024772.1"/>
</dbReference>
<dbReference type="PANTHER" id="PTHR11991:SF0">
    <property type="entry name" value="TRANSLATIONALLY-CONTROLLED TUMOR PROTEIN"/>
    <property type="match status" value="1"/>
</dbReference>
<comment type="similarity">
    <text evidence="4">Belongs to the TCTP family.</text>
</comment>
<dbReference type="PROSITE" id="PS51797">
    <property type="entry name" value="TCTP_3"/>
    <property type="match status" value="1"/>
</dbReference>
<dbReference type="PANTHER" id="PTHR11991">
    <property type="entry name" value="TRANSLATIONALLY CONTROLLED TUMOR PROTEIN-RELATED"/>
    <property type="match status" value="1"/>
</dbReference>
<sequence length="141" mass="15796">MGCACRREGKVVSRTEGNIDDYSIIDGDPSTKGRGRKYQKHSSHWWILSRTITYQKPASQKRPSESTSKIAGILSKANLETNTGRVKPLMTAHILANFKDYQFFTGENMNPDGMVVLLDYCEDGVTPSMFSLKAGLEREKC</sequence>
<accession>A0A8C8UGA2</accession>
<reference evidence="6 7" key="1">
    <citation type="submission" date="2018-10" db="EMBL/GenBank/DDBJ databases">
        <title>Improved assembly of the deer mouse Peromyscus maniculatus genome.</title>
        <authorList>
            <person name="Lassance J.-M."/>
            <person name="Hoekstra H.E."/>
        </authorList>
    </citation>
    <scope>NUCLEOTIDE SEQUENCE [LARGE SCALE GENOMIC DNA]</scope>
</reference>
<dbReference type="Proteomes" id="UP000694547">
    <property type="component" value="Chromosome 2"/>
</dbReference>
<dbReference type="InterPro" id="IPR018103">
    <property type="entry name" value="Translation_control_tumour_CS"/>
</dbReference>
<protein>
    <recommendedName>
        <fullName evidence="1">Translationally-controlled tumor protein</fullName>
    </recommendedName>
</protein>
<dbReference type="GO" id="GO:0005509">
    <property type="term" value="F:calcium ion binding"/>
    <property type="evidence" value="ECO:0007669"/>
    <property type="project" value="TreeGrafter"/>
</dbReference>